<dbReference type="Pfam" id="PF01807">
    <property type="entry name" value="Zn_ribbon_DnaG"/>
    <property type="match status" value="1"/>
</dbReference>
<keyword evidence="2" id="KW-0863">Zinc-finger</keyword>
<evidence type="ECO:0000259" key="4">
    <source>
        <dbReference type="SMART" id="SM00400"/>
    </source>
</evidence>
<dbReference type="GO" id="GO:0003899">
    <property type="term" value="F:DNA-directed RNA polymerase activity"/>
    <property type="evidence" value="ECO:0007669"/>
    <property type="project" value="InterPro"/>
</dbReference>
<keyword evidence="3" id="KW-0862">Zinc</keyword>
<sequence length="355" mass="40940">MRFEDFLTQELGEPKENTIGELRYCCPFCGEKSYKFYVKQALDSSNGQYHCKKCDESGNPITFMKTYYNITGKQAFDLLESKNIDIERAPLLTTNNKDLTESEKLILMLRGVHQDKGNTSIKPPRLPEGYKLLKDNLNNKEIIPFLKYLKGRGITLEQIINNNIGYVINGSFYKVDGESKVSLRNSIIFFTYDNDGNYQYWNTRSIEKNPYIKSINAPAKQDEVGRKDVIFNLNIARKKKFLVITEGVFDALTFHEYGVATLGKQVTENQIKKIIDYVSIDTSIYIMLDTDALDNNIDLAYKLKTHFNKVYFVPHGDEDANDMGTRKAFELLKQNRVLVTPESIQSYKIQQKLKL</sequence>
<dbReference type="Gene3D" id="3.40.1360.10">
    <property type="match status" value="1"/>
</dbReference>
<protein>
    <submittedName>
        <fullName evidence="5">DNA primase</fullName>
    </submittedName>
</protein>
<evidence type="ECO:0000313" key="6">
    <source>
        <dbReference type="Proteomes" id="UP000028568"/>
    </source>
</evidence>
<accession>A0A075BEV0</accession>
<dbReference type="PANTHER" id="PTHR30313">
    <property type="entry name" value="DNA PRIMASE"/>
    <property type="match status" value="1"/>
</dbReference>
<dbReference type="GO" id="GO:0003677">
    <property type="term" value="F:DNA binding"/>
    <property type="evidence" value="ECO:0007669"/>
    <property type="project" value="InterPro"/>
</dbReference>
<evidence type="ECO:0000256" key="3">
    <source>
        <dbReference type="ARBA" id="ARBA00022833"/>
    </source>
</evidence>
<reference evidence="5 6" key="1">
    <citation type="journal article" date="2014" name="PLoS ONE">
        <title>Improving the Safety of Staphylococcus aureus Polyvalent Phages by Their Production on a Staphylococcus xylosus Strain.</title>
        <authorList>
            <person name="El Haddad L."/>
            <person name="Ben Abdallah N."/>
            <person name="Plante P.L."/>
            <person name="Dumaresq J."/>
            <person name="Katsarava R."/>
            <person name="Labrie S."/>
            <person name="Corbeil J."/>
            <person name="St-Gelais D."/>
            <person name="Moineau S."/>
        </authorList>
    </citation>
    <scope>NUCLEOTIDE SEQUENCE [LARGE SCALE GENOMIC DNA]</scope>
</reference>
<name>A0A075BEV0_9CAUD</name>
<dbReference type="GO" id="GO:0008270">
    <property type="term" value="F:zinc ion binding"/>
    <property type="evidence" value="ECO:0007669"/>
    <property type="project" value="UniProtKB-KW"/>
</dbReference>
<dbReference type="GO" id="GO:0006269">
    <property type="term" value="P:DNA replication, synthesis of primer"/>
    <property type="evidence" value="ECO:0007669"/>
    <property type="project" value="TreeGrafter"/>
</dbReference>
<dbReference type="RefSeq" id="YP_009098269.1">
    <property type="nucleotide sequence ID" value="NC_025417.1"/>
</dbReference>
<organism evidence="5 6">
    <name type="scientific">Staphylococcus phage Team1</name>
    <dbReference type="NCBI Taxonomy" id="1262512"/>
    <lineage>
        <taxon>Viruses</taxon>
        <taxon>Duplodnaviria</taxon>
        <taxon>Heunggongvirae</taxon>
        <taxon>Uroviricota</taxon>
        <taxon>Caudoviricetes</taxon>
        <taxon>Herelleviridae</taxon>
        <taxon>Twortvirinae</taxon>
        <taxon>Kayvirus</taxon>
        <taxon>Kayvirus G1</taxon>
    </lineage>
</organism>
<evidence type="ECO:0000256" key="1">
    <source>
        <dbReference type="ARBA" id="ARBA00022723"/>
    </source>
</evidence>
<keyword evidence="1" id="KW-0479">Metal-binding</keyword>
<dbReference type="KEGG" id="vg:22276532"/>
<dbReference type="SUPFAM" id="SSF56731">
    <property type="entry name" value="DNA primase core"/>
    <property type="match status" value="1"/>
</dbReference>
<dbReference type="GeneID" id="22276532"/>
<dbReference type="PANTHER" id="PTHR30313:SF2">
    <property type="entry name" value="DNA PRIMASE"/>
    <property type="match status" value="1"/>
</dbReference>
<proteinExistence type="predicted"/>
<evidence type="ECO:0000256" key="2">
    <source>
        <dbReference type="ARBA" id="ARBA00022771"/>
    </source>
</evidence>
<dbReference type="EMBL" id="KC012913">
    <property type="protein sequence ID" value="AFX93386.1"/>
    <property type="molecule type" value="Genomic_DNA"/>
</dbReference>
<dbReference type="Gene3D" id="3.90.580.10">
    <property type="entry name" value="Zinc finger, CHC2-type domain"/>
    <property type="match status" value="1"/>
</dbReference>
<dbReference type="InterPro" id="IPR002694">
    <property type="entry name" value="Znf_CHC2"/>
</dbReference>
<dbReference type="SMART" id="SM00400">
    <property type="entry name" value="ZnF_CHCC"/>
    <property type="match status" value="1"/>
</dbReference>
<evidence type="ECO:0000313" key="5">
    <source>
        <dbReference type="EMBL" id="AFX93386.1"/>
    </source>
</evidence>
<dbReference type="InterPro" id="IPR050219">
    <property type="entry name" value="DnaG_primase"/>
</dbReference>
<dbReference type="Proteomes" id="UP000028568">
    <property type="component" value="Segment"/>
</dbReference>
<dbReference type="SUPFAM" id="SSF57783">
    <property type="entry name" value="Zinc beta-ribbon"/>
    <property type="match status" value="1"/>
</dbReference>
<feature type="domain" description="Zinc finger CHC2-type" evidence="4">
    <location>
        <begin position="22"/>
        <end position="80"/>
    </location>
</feature>
<dbReference type="InterPro" id="IPR036977">
    <property type="entry name" value="DNA_primase_Znf_CHC2"/>
</dbReference>
<dbReference type="Pfam" id="PF13155">
    <property type="entry name" value="Toprim_2"/>
    <property type="match status" value="1"/>
</dbReference>